<protein>
    <submittedName>
        <fullName evidence="2">Uncharacterized protein</fullName>
    </submittedName>
</protein>
<dbReference type="EMBL" id="VSRR010081637">
    <property type="protein sequence ID" value="MPC89622.1"/>
    <property type="molecule type" value="Genomic_DNA"/>
</dbReference>
<evidence type="ECO:0000313" key="2">
    <source>
        <dbReference type="EMBL" id="MPC89622.1"/>
    </source>
</evidence>
<comment type="caution">
    <text evidence="2">The sequence shown here is derived from an EMBL/GenBank/DDBJ whole genome shotgun (WGS) entry which is preliminary data.</text>
</comment>
<evidence type="ECO:0000313" key="3">
    <source>
        <dbReference type="Proteomes" id="UP000324222"/>
    </source>
</evidence>
<organism evidence="2 3">
    <name type="scientific">Portunus trituberculatus</name>
    <name type="common">Swimming crab</name>
    <name type="synonym">Neptunus trituberculatus</name>
    <dbReference type="NCBI Taxonomy" id="210409"/>
    <lineage>
        <taxon>Eukaryota</taxon>
        <taxon>Metazoa</taxon>
        <taxon>Ecdysozoa</taxon>
        <taxon>Arthropoda</taxon>
        <taxon>Crustacea</taxon>
        <taxon>Multicrustacea</taxon>
        <taxon>Malacostraca</taxon>
        <taxon>Eumalacostraca</taxon>
        <taxon>Eucarida</taxon>
        <taxon>Decapoda</taxon>
        <taxon>Pleocyemata</taxon>
        <taxon>Brachyura</taxon>
        <taxon>Eubrachyura</taxon>
        <taxon>Portunoidea</taxon>
        <taxon>Portunidae</taxon>
        <taxon>Portuninae</taxon>
        <taxon>Portunus</taxon>
    </lineage>
</organism>
<feature type="region of interest" description="Disordered" evidence="1">
    <location>
        <begin position="54"/>
        <end position="75"/>
    </location>
</feature>
<name>A0A5B7J0D7_PORTR</name>
<gene>
    <name evidence="2" type="ORF">E2C01_084576</name>
</gene>
<sequence>MKFLGPLRCQAFDRNKFHLSTATLPPHQTHIASLPPSHYPHCIALQGTKTLLHPTSHYDPSINSRSVRQASDRWV</sequence>
<dbReference type="AlphaFoldDB" id="A0A5B7J0D7"/>
<evidence type="ECO:0000256" key="1">
    <source>
        <dbReference type="SAM" id="MobiDB-lite"/>
    </source>
</evidence>
<proteinExistence type="predicted"/>
<keyword evidence="3" id="KW-1185">Reference proteome</keyword>
<reference evidence="2 3" key="1">
    <citation type="submission" date="2019-05" db="EMBL/GenBank/DDBJ databases">
        <title>Another draft genome of Portunus trituberculatus and its Hox gene families provides insights of decapod evolution.</title>
        <authorList>
            <person name="Jeong J.-H."/>
            <person name="Song I."/>
            <person name="Kim S."/>
            <person name="Choi T."/>
            <person name="Kim D."/>
            <person name="Ryu S."/>
            <person name="Kim W."/>
        </authorList>
    </citation>
    <scope>NUCLEOTIDE SEQUENCE [LARGE SCALE GENOMIC DNA]</scope>
    <source>
        <tissue evidence="2">Muscle</tissue>
    </source>
</reference>
<dbReference type="Proteomes" id="UP000324222">
    <property type="component" value="Unassembled WGS sequence"/>
</dbReference>
<accession>A0A5B7J0D7</accession>